<reference evidence="2 3" key="1">
    <citation type="journal article" date="2014" name="Int. J. Syst. Evol. Microbiol.">
        <title>Complete genome sequence of Corynebacterium casei LMG S-19264T (=DSM 44701T), isolated from a smear-ripened cheese.</title>
        <authorList>
            <consortium name="US DOE Joint Genome Institute (JGI-PGF)"/>
            <person name="Walter F."/>
            <person name="Albersmeier A."/>
            <person name="Kalinowski J."/>
            <person name="Ruckert C."/>
        </authorList>
    </citation>
    <scope>NUCLEOTIDE SEQUENCE [LARGE SCALE GENOMIC DNA]</scope>
    <source>
        <strain evidence="2 3">KCTC 12866</strain>
    </source>
</reference>
<keyword evidence="3" id="KW-1185">Reference proteome</keyword>
<keyword evidence="1" id="KW-0472">Membrane</keyword>
<accession>A0A8J3D7N1</accession>
<comment type="caution">
    <text evidence="2">The sequence shown here is derived from an EMBL/GenBank/DDBJ whole genome shotgun (WGS) entry which is preliminary data.</text>
</comment>
<dbReference type="Proteomes" id="UP000598271">
    <property type="component" value="Unassembled WGS sequence"/>
</dbReference>
<sequence length="137" mass="15569">MMSQGVTVNTRPKHFIIFVAVNLAGYLFIPYAVGYAHSYLNGVFIPNSLRWDQAGGLRADRTGWYLAQLSIAGIEWLGLLWLLYRFNRSNASVWLDQRPELARLVALPTTGIICMLTLFARDSFLLWLIKRTIHAAL</sequence>
<dbReference type="RefSeq" id="WP_189568206.1">
    <property type="nucleotide sequence ID" value="NZ_BMXF01000007.1"/>
</dbReference>
<feature type="transmembrane region" description="Helical" evidence="1">
    <location>
        <begin position="104"/>
        <end position="129"/>
    </location>
</feature>
<feature type="transmembrane region" description="Helical" evidence="1">
    <location>
        <begin position="63"/>
        <end position="84"/>
    </location>
</feature>
<dbReference type="AlphaFoldDB" id="A0A8J3D7N1"/>
<keyword evidence="1" id="KW-1133">Transmembrane helix</keyword>
<feature type="transmembrane region" description="Helical" evidence="1">
    <location>
        <begin position="15"/>
        <end position="42"/>
    </location>
</feature>
<protein>
    <submittedName>
        <fullName evidence="2">Uncharacterized protein</fullName>
    </submittedName>
</protein>
<name>A0A8J3D7N1_9BACT</name>
<gene>
    <name evidence="2" type="ORF">GCM10007390_47200</name>
</gene>
<keyword evidence="1" id="KW-0812">Transmembrane</keyword>
<proteinExistence type="predicted"/>
<organism evidence="2 3">
    <name type="scientific">Persicitalea jodogahamensis</name>
    <dbReference type="NCBI Taxonomy" id="402147"/>
    <lineage>
        <taxon>Bacteria</taxon>
        <taxon>Pseudomonadati</taxon>
        <taxon>Bacteroidota</taxon>
        <taxon>Cytophagia</taxon>
        <taxon>Cytophagales</taxon>
        <taxon>Spirosomataceae</taxon>
        <taxon>Persicitalea</taxon>
    </lineage>
</organism>
<evidence type="ECO:0000256" key="1">
    <source>
        <dbReference type="SAM" id="Phobius"/>
    </source>
</evidence>
<evidence type="ECO:0000313" key="2">
    <source>
        <dbReference type="EMBL" id="GHB86272.1"/>
    </source>
</evidence>
<dbReference type="EMBL" id="BMXF01000007">
    <property type="protein sequence ID" value="GHB86272.1"/>
    <property type="molecule type" value="Genomic_DNA"/>
</dbReference>
<evidence type="ECO:0000313" key="3">
    <source>
        <dbReference type="Proteomes" id="UP000598271"/>
    </source>
</evidence>